<name>F0WCY2_9STRA</name>
<organism evidence="1">
    <name type="scientific">Albugo laibachii Nc14</name>
    <dbReference type="NCBI Taxonomy" id="890382"/>
    <lineage>
        <taxon>Eukaryota</taxon>
        <taxon>Sar</taxon>
        <taxon>Stramenopiles</taxon>
        <taxon>Oomycota</taxon>
        <taxon>Peronosporomycetes</taxon>
        <taxon>Albuginales</taxon>
        <taxon>Albuginaceae</taxon>
        <taxon>Albugo</taxon>
    </lineage>
</organism>
<dbReference type="EMBL" id="FR824107">
    <property type="protein sequence ID" value="CCA19053.1"/>
    <property type="molecule type" value="Genomic_DNA"/>
</dbReference>
<evidence type="ECO:0000313" key="1">
    <source>
        <dbReference type="EMBL" id="CCA19053.1"/>
    </source>
</evidence>
<accession>F0WCY2</accession>
<reference evidence="1" key="1">
    <citation type="journal article" date="2011" name="PLoS Biol.">
        <title>Gene gain and loss during evolution of obligate parasitism in the white rust pathogen of Arabidopsis thaliana.</title>
        <authorList>
            <person name="Kemen E."/>
            <person name="Gardiner A."/>
            <person name="Schultz-Larsen T."/>
            <person name="Kemen A.C."/>
            <person name="Balmuth A.L."/>
            <person name="Robert-Seilaniantz A."/>
            <person name="Bailey K."/>
            <person name="Holub E."/>
            <person name="Studholme D.J."/>
            <person name="Maclean D."/>
            <person name="Jones J.D."/>
        </authorList>
    </citation>
    <scope>NUCLEOTIDE SEQUENCE</scope>
</reference>
<sequence>MLDIKALSLCSNAIVALFRRHIVARVIAVDSFAYAGGRNRTTSTGDELVPNGLSPNVFPSNNHNDIPRHEVYHVSYLNQIKKVARTNFFIYHRIRHQLEKLSSASSFDDVRDFDGKLGTPKSRHPCPIGYLLTRKSKVFISFTLVIEILLLGDFSRGIQITLPSRSSPSLLIQLIILRFC</sequence>
<protein>
    <submittedName>
        <fullName evidence="1">AlNc14C62G4507 protein</fullName>
    </submittedName>
</protein>
<gene>
    <name evidence="1" type="primary">AlNc14C62G4507</name>
    <name evidence="1" type="ORF">ALNC14_051960</name>
</gene>
<dbReference type="AlphaFoldDB" id="F0WCY2"/>
<reference evidence="1" key="2">
    <citation type="submission" date="2011-02" db="EMBL/GenBank/DDBJ databases">
        <authorList>
            <person name="MacLean D."/>
        </authorList>
    </citation>
    <scope>NUCLEOTIDE SEQUENCE</scope>
</reference>
<proteinExistence type="predicted"/>
<dbReference type="HOGENOM" id="CLU_1498919_0_0_1"/>